<evidence type="ECO:0000313" key="1">
    <source>
        <dbReference type="EMBL" id="XPM62156.1"/>
    </source>
</evidence>
<gene>
    <name evidence="1" type="ORF">BH720_020050</name>
</gene>
<evidence type="ECO:0000313" key="2">
    <source>
        <dbReference type="Proteomes" id="UP000095472"/>
    </source>
</evidence>
<proteinExistence type="predicted"/>
<keyword evidence="2" id="KW-1185">Reference proteome</keyword>
<organism evidence="1 2">
    <name type="scientific">Desertifilum tharense IPPAS B-1220</name>
    <dbReference type="NCBI Taxonomy" id="1781255"/>
    <lineage>
        <taxon>Bacteria</taxon>
        <taxon>Bacillati</taxon>
        <taxon>Cyanobacteriota</taxon>
        <taxon>Cyanophyceae</taxon>
        <taxon>Desertifilales</taxon>
        <taxon>Desertifilaceae</taxon>
        <taxon>Desertifilum</taxon>
    </lineage>
</organism>
<protein>
    <submittedName>
        <fullName evidence="1">DUF2808 domain-containing protein</fullName>
    </submittedName>
</protein>
<accession>A0ACD5GMU4</accession>
<name>A0ACD5GMU4_9CYAN</name>
<dbReference type="Proteomes" id="UP000095472">
    <property type="component" value="Chromosome"/>
</dbReference>
<sequence length="76" mass="8374">MAAPILFNPRLLSASTSFNTVNVWHASYDFTLDLPENAGEPLQRVTIALREGEIFLNFSFKKAAPLQEVLPGGVKL</sequence>
<reference evidence="1 2" key="1">
    <citation type="journal article" date="2016" name="Genome Announc.">
        <title>Draft Genome Sequence of the Thermotolerant Cyanobacterium Desertifilum sp. IPPAS B-1220.</title>
        <authorList>
            <person name="Mironov K.S."/>
            <person name="Sinetova M.A."/>
            <person name="Bolatkhan K."/>
            <person name="Zayadan B.K."/>
            <person name="Ustinova V.V."/>
            <person name="Kupriyanova E.V."/>
            <person name="Skrypnik A.N."/>
            <person name="Gogoleva N.E."/>
            <person name="Gogolev Y.V."/>
            <person name="Los D.A."/>
        </authorList>
    </citation>
    <scope>NUCLEOTIDE SEQUENCE [LARGE SCALE GENOMIC DNA]</scope>
    <source>
        <strain evidence="1 2">IPPAS B-1220</strain>
    </source>
</reference>
<dbReference type="EMBL" id="CP182909">
    <property type="protein sequence ID" value="XPM62156.1"/>
    <property type="molecule type" value="Genomic_DNA"/>
</dbReference>